<comment type="subcellular location">
    <subcellularLocation>
        <location evidence="1">Periplasm</location>
    </subcellularLocation>
</comment>
<dbReference type="Pfam" id="PF03480">
    <property type="entry name" value="DctP"/>
    <property type="match status" value="1"/>
</dbReference>
<name>A0A4V3GV28_9RHOB</name>
<dbReference type="InterPro" id="IPR018389">
    <property type="entry name" value="DctP_fam"/>
</dbReference>
<dbReference type="EMBL" id="SOEB01000002">
    <property type="protein sequence ID" value="TDX33242.1"/>
    <property type="molecule type" value="Genomic_DNA"/>
</dbReference>
<keyword evidence="2 4" id="KW-0732">Signal</keyword>
<accession>A0A4V3GV28</accession>
<dbReference type="Gene3D" id="3.40.190.170">
    <property type="entry name" value="Bacterial extracellular solute-binding protein, family 7"/>
    <property type="match status" value="1"/>
</dbReference>
<dbReference type="Proteomes" id="UP000295484">
    <property type="component" value="Unassembled WGS sequence"/>
</dbReference>
<sequence length="332" mass="35644">MKPYIIAALLAGSALAGTTGQALAEKTLRATVQVSVDHPIGANVVTFKEALEELSGGEIEVEIYDSAQLFKGSEVPKAVASGAIDMGVVLADEYSGTVPAAGIFSEPFLFPSYEVLAKAAEPESPVRQTFDRLIGETGTKVLWWQDYGPVQILSKDHPIRTPADMKGKLVRALGKPLGDFIEAVGGTPVVMGGSEQFMAYQRGTVDIGMSGTTAVKSRKLYEVMDHVTMTNHSLAEFIVVINPATYDGLSDQERAWVDEAAQRAEADLRAKTRQQNEEAAAWLVETGNATVTELTPEEIAQWQKASAPAIDIFIKDAGATGQQLVDDIRALY</sequence>
<dbReference type="PANTHER" id="PTHR33376:SF4">
    <property type="entry name" value="SIALIC ACID-BINDING PERIPLASMIC PROTEIN SIAP"/>
    <property type="match status" value="1"/>
</dbReference>
<feature type="signal peptide" evidence="4">
    <location>
        <begin position="1"/>
        <end position="24"/>
    </location>
</feature>
<reference evidence="5 6" key="1">
    <citation type="submission" date="2019-03" db="EMBL/GenBank/DDBJ databases">
        <title>Genomic Encyclopedia of Type Strains, Phase IV (KMG-IV): sequencing the most valuable type-strain genomes for metagenomic binning, comparative biology and taxonomic classification.</title>
        <authorList>
            <person name="Goeker M."/>
        </authorList>
    </citation>
    <scope>NUCLEOTIDE SEQUENCE [LARGE SCALE GENOMIC DNA]</scope>
    <source>
        <strain evidence="5 6">JA181</strain>
    </source>
</reference>
<dbReference type="RefSeq" id="WP_134077024.1">
    <property type="nucleotide sequence ID" value="NZ_SOEB01000002.1"/>
</dbReference>
<evidence type="ECO:0000256" key="4">
    <source>
        <dbReference type="SAM" id="SignalP"/>
    </source>
</evidence>
<gene>
    <name evidence="5" type="ORF">EV657_102118</name>
</gene>
<dbReference type="InterPro" id="IPR038404">
    <property type="entry name" value="TRAP_DctP_sf"/>
</dbReference>
<dbReference type="CDD" id="cd13680">
    <property type="entry name" value="PBP2_TRAP_SBP_like_4"/>
    <property type="match status" value="1"/>
</dbReference>
<protein>
    <submittedName>
        <fullName evidence="5">C4-dicarboxylate-binding protein DctP</fullName>
    </submittedName>
</protein>
<evidence type="ECO:0000313" key="5">
    <source>
        <dbReference type="EMBL" id="TDX33242.1"/>
    </source>
</evidence>
<evidence type="ECO:0000256" key="3">
    <source>
        <dbReference type="ARBA" id="ARBA00022764"/>
    </source>
</evidence>
<keyword evidence="3" id="KW-0574">Periplasm</keyword>
<dbReference type="PANTHER" id="PTHR33376">
    <property type="match status" value="1"/>
</dbReference>
<evidence type="ECO:0000256" key="1">
    <source>
        <dbReference type="ARBA" id="ARBA00004418"/>
    </source>
</evidence>
<dbReference type="GO" id="GO:0055085">
    <property type="term" value="P:transmembrane transport"/>
    <property type="evidence" value="ECO:0007669"/>
    <property type="project" value="InterPro"/>
</dbReference>
<dbReference type="NCBIfam" id="NF037995">
    <property type="entry name" value="TRAP_S1"/>
    <property type="match status" value="1"/>
</dbReference>
<proteinExistence type="predicted"/>
<dbReference type="GO" id="GO:0042597">
    <property type="term" value="C:periplasmic space"/>
    <property type="evidence" value="ECO:0007669"/>
    <property type="project" value="UniProtKB-SubCell"/>
</dbReference>
<evidence type="ECO:0000256" key="2">
    <source>
        <dbReference type="ARBA" id="ARBA00022729"/>
    </source>
</evidence>
<dbReference type="AlphaFoldDB" id="A0A4V3GV28"/>
<feature type="chain" id="PRO_5020344759" evidence="4">
    <location>
        <begin position="25"/>
        <end position="332"/>
    </location>
</feature>
<organism evidence="5 6">
    <name type="scientific">Rhodovulum visakhapatnamense</name>
    <dbReference type="NCBI Taxonomy" id="364297"/>
    <lineage>
        <taxon>Bacteria</taxon>
        <taxon>Pseudomonadati</taxon>
        <taxon>Pseudomonadota</taxon>
        <taxon>Alphaproteobacteria</taxon>
        <taxon>Rhodobacterales</taxon>
        <taxon>Paracoccaceae</taxon>
        <taxon>Rhodovulum</taxon>
    </lineage>
</organism>
<comment type="caution">
    <text evidence="5">The sequence shown here is derived from an EMBL/GenBank/DDBJ whole genome shotgun (WGS) entry which is preliminary data.</text>
</comment>
<evidence type="ECO:0000313" key="6">
    <source>
        <dbReference type="Proteomes" id="UP000295484"/>
    </source>
</evidence>